<dbReference type="Gene3D" id="3.40.50.2000">
    <property type="entry name" value="Glycogen Phosphorylase B"/>
    <property type="match status" value="1"/>
</dbReference>
<dbReference type="SUPFAM" id="SSF53756">
    <property type="entry name" value="UDP-Glycosyltransferase/glycogen phosphorylase"/>
    <property type="match status" value="1"/>
</dbReference>
<reference evidence="3 4" key="1">
    <citation type="submission" date="2019-09" db="EMBL/GenBank/DDBJ databases">
        <title>Bifidobacterium canis sp. nov., isolated from the digestive tract of German Shepherd dog puppy.</title>
        <authorList>
            <person name="Bunesova V."/>
        </authorList>
    </citation>
    <scope>NUCLEOTIDE SEQUENCE [LARGE SCALE GENOMIC DNA]</scope>
    <source>
        <strain evidence="3 4">GSD1FS</strain>
    </source>
</reference>
<feature type="domain" description="Glycosyl transferase family 1" evidence="2">
    <location>
        <begin position="2"/>
        <end position="83"/>
    </location>
</feature>
<dbReference type="Pfam" id="PF00534">
    <property type="entry name" value="Glycos_transf_1"/>
    <property type="match status" value="1"/>
</dbReference>
<dbReference type="InterPro" id="IPR001296">
    <property type="entry name" value="Glyco_trans_1"/>
</dbReference>
<protein>
    <submittedName>
        <fullName evidence="3">Glycosyl transferase</fullName>
    </submittedName>
</protein>
<organism evidence="3 4">
    <name type="scientific">Bifidobacterium canis</name>
    <dbReference type="NCBI Taxonomy" id="2610880"/>
    <lineage>
        <taxon>Bacteria</taxon>
        <taxon>Bacillati</taxon>
        <taxon>Actinomycetota</taxon>
        <taxon>Actinomycetes</taxon>
        <taxon>Bifidobacteriales</taxon>
        <taxon>Bifidobacteriaceae</taxon>
        <taxon>Bifidobacterium</taxon>
    </lineage>
</organism>
<keyword evidence="1 3" id="KW-0808">Transferase</keyword>
<sequence>MPALLRSNDLLVHPSIADLESVSVIEGMASGLVPVIADSTLSAAGQFSLCPESSYPVKDVDALANSIDWWLDHPAELNKWGAQYAEHTKEHYSVESSVRKFVAMERQVIENHRDTR</sequence>
<gene>
    <name evidence="3" type="ORF">GSD1FS_1030</name>
</gene>
<name>A0A7K1J560_9BIFI</name>
<dbReference type="AlphaFoldDB" id="A0A7K1J560"/>
<evidence type="ECO:0000313" key="3">
    <source>
        <dbReference type="EMBL" id="MUH59691.1"/>
    </source>
</evidence>
<accession>A0A7K1J560</accession>
<dbReference type="Proteomes" id="UP000487882">
    <property type="component" value="Unassembled WGS sequence"/>
</dbReference>
<comment type="caution">
    <text evidence="3">The sequence shown here is derived from an EMBL/GenBank/DDBJ whole genome shotgun (WGS) entry which is preliminary data.</text>
</comment>
<keyword evidence="4" id="KW-1185">Reference proteome</keyword>
<evidence type="ECO:0000313" key="4">
    <source>
        <dbReference type="Proteomes" id="UP000487882"/>
    </source>
</evidence>
<evidence type="ECO:0000259" key="2">
    <source>
        <dbReference type="Pfam" id="PF00534"/>
    </source>
</evidence>
<dbReference type="EMBL" id="WNLP01000004">
    <property type="protein sequence ID" value="MUH59691.1"/>
    <property type="molecule type" value="Genomic_DNA"/>
</dbReference>
<proteinExistence type="predicted"/>
<evidence type="ECO:0000256" key="1">
    <source>
        <dbReference type="ARBA" id="ARBA00022679"/>
    </source>
</evidence>
<dbReference type="GO" id="GO:0016757">
    <property type="term" value="F:glycosyltransferase activity"/>
    <property type="evidence" value="ECO:0007669"/>
    <property type="project" value="InterPro"/>
</dbReference>